<evidence type="ECO:0000259" key="4">
    <source>
        <dbReference type="Pfam" id="PF00172"/>
    </source>
</evidence>
<dbReference type="AlphaFoldDB" id="A0A9P1H7E1"/>
<name>A0A9P1H7E1_9PEZI</name>
<accession>A0A9P1H7E1</accession>
<dbReference type="OrthoDB" id="25818at2759"/>
<feature type="domain" description="Zn(2)-C6 fungal-type" evidence="4">
    <location>
        <begin position="36"/>
        <end position="64"/>
    </location>
</feature>
<dbReference type="GO" id="GO:0005634">
    <property type="term" value="C:nucleus"/>
    <property type="evidence" value="ECO:0007669"/>
    <property type="project" value="UniProtKB-SubCell"/>
</dbReference>
<dbReference type="Gene3D" id="4.10.240.10">
    <property type="entry name" value="Zn(2)-C6 fungal-type DNA-binding domain"/>
    <property type="match status" value="1"/>
</dbReference>
<dbReference type="CDD" id="cd00067">
    <property type="entry name" value="GAL4"/>
    <property type="match status" value="1"/>
</dbReference>
<dbReference type="Pfam" id="PF11951">
    <property type="entry name" value="Fungal_trans_2"/>
    <property type="match status" value="1"/>
</dbReference>
<evidence type="ECO:0000313" key="5">
    <source>
        <dbReference type="EMBL" id="CAI4217383.1"/>
    </source>
</evidence>
<dbReference type="GO" id="GO:0045944">
    <property type="term" value="P:positive regulation of transcription by RNA polymerase II"/>
    <property type="evidence" value="ECO:0007669"/>
    <property type="project" value="TreeGrafter"/>
</dbReference>
<feature type="compositionally biased region" description="Low complexity" evidence="3">
    <location>
        <begin position="506"/>
        <end position="519"/>
    </location>
</feature>
<dbReference type="GO" id="GO:0000976">
    <property type="term" value="F:transcription cis-regulatory region binding"/>
    <property type="evidence" value="ECO:0007669"/>
    <property type="project" value="TreeGrafter"/>
</dbReference>
<dbReference type="InterPro" id="IPR036864">
    <property type="entry name" value="Zn2-C6_fun-type_DNA-bd_sf"/>
</dbReference>
<dbReference type="InterPro" id="IPR021858">
    <property type="entry name" value="Fun_TF"/>
</dbReference>
<dbReference type="InterPro" id="IPR001138">
    <property type="entry name" value="Zn2Cys6_DnaBD"/>
</dbReference>
<proteinExistence type="predicted"/>
<dbReference type="PANTHER" id="PTHR37534:SF15">
    <property type="entry name" value="ZN(II)2CYS6 TRANSCRIPTION FACTOR (EUROFUNG)"/>
    <property type="match status" value="1"/>
</dbReference>
<dbReference type="PANTHER" id="PTHR37534">
    <property type="entry name" value="TRANSCRIPTIONAL ACTIVATOR PROTEIN UGA3"/>
    <property type="match status" value="1"/>
</dbReference>
<evidence type="ECO:0000256" key="3">
    <source>
        <dbReference type="SAM" id="MobiDB-lite"/>
    </source>
</evidence>
<dbReference type="Proteomes" id="UP000838763">
    <property type="component" value="Unassembled WGS sequence"/>
</dbReference>
<gene>
    <name evidence="5" type="ORF">PPNO1_LOCUS6996</name>
</gene>
<evidence type="ECO:0000256" key="2">
    <source>
        <dbReference type="ARBA" id="ARBA00023242"/>
    </source>
</evidence>
<comment type="subcellular location">
    <subcellularLocation>
        <location evidence="1">Nucleus</location>
    </subcellularLocation>
</comment>
<dbReference type="GO" id="GO:0008270">
    <property type="term" value="F:zinc ion binding"/>
    <property type="evidence" value="ECO:0007669"/>
    <property type="project" value="InterPro"/>
</dbReference>
<evidence type="ECO:0000313" key="6">
    <source>
        <dbReference type="Proteomes" id="UP000838763"/>
    </source>
</evidence>
<keyword evidence="2" id="KW-0539">Nucleus</keyword>
<protein>
    <recommendedName>
        <fullName evidence="4">Zn(2)-C6 fungal-type domain-containing protein</fullName>
    </recommendedName>
</protein>
<reference evidence="5" key="1">
    <citation type="submission" date="2022-11" db="EMBL/GenBank/DDBJ databases">
        <authorList>
            <person name="Scott C."/>
            <person name="Bruce N."/>
        </authorList>
    </citation>
    <scope>NUCLEOTIDE SEQUENCE</scope>
</reference>
<sequence length="666" mass="73654">MLLYAKVATPKVPKKRSRSAELYIVELIDERVWMHTMKKKCNEERPACQRCAEKDLECIYESVKPRQRKRHTSREPLSPLSPIALQRRPQALDLGFQDLDNNFSFWADEVATPVAETPTHASHGEAASDGTFPSTRQLLSRHQEAPYPSLDLPLFSPDASAVFELSPYSGGGGGEGEDEEIPAHTPTTTELVPLSPHYSRRESFLGSSQHANHFFQFSMPLDSFINPLYSEFSQEHRHRTLIDHFNNVLARLIVLNEESGNPFQRLILPMCQSSDAVRNAVFALSSAHREYRGLIGPCVTTLDAENSTFFYNQAIQGIAKLIEAGTSRNKNELLAAIMLIVYYEVLVKDGQTNIVDGHLKGAMLVLNASEESLDTTGAFLERAFRFYEVIAALSFGTAPLSYDVTAAFGATRKDGLNSGVDTLLGMASTLWPILHKLSTLLSLKQALEAMPQSEAGSTKLSSLRAEFETRAYSVDVALKRWKPNLPQQFFTMSEGEQGGPATEQLGTCSAGSSGETTTASDRAHLHSVLNNALAYQHSAIVYLHRTIYGHSRSHALVQRHAHVSLTHCVAAVRNGGPMGALLWPLFVAACEAVTLGDRDLATQAFLAVERRQGMVNIERSWAVVQEVWRRADAAEELSSPSMAWWATGRDLWRKISEEMGVTLVLG</sequence>
<evidence type="ECO:0000256" key="1">
    <source>
        <dbReference type="ARBA" id="ARBA00004123"/>
    </source>
</evidence>
<dbReference type="GO" id="GO:0000981">
    <property type="term" value="F:DNA-binding transcription factor activity, RNA polymerase II-specific"/>
    <property type="evidence" value="ECO:0007669"/>
    <property type="project" value="InterPro"/>
</dbReference>
<keyword evidence="6" id="KW-1185">Reference proteome</keyword>
<feature type="region of interest" description="Disordered" evidence="3">
    <location>
        <begin position="493"/>
        <end position="519"/>
    </location>
</feature>
<comment type="caution">
    <text evidence="5">The sequence shown here is derived from an EMBL/GenBank/DDBJ whole genome shotgun (WGS) entry which is preliminary data.</text>
</comment>
<dbReference type="Pfam" id="PF00172">
    <property type="entry name" value="Zn_clus"/>
    <property type="match status" value="1"/>
</dbReference>
<dbReference type="SUPFAM" id="SSF57701">
    <property type="entry name" value="Zn2/Cys6 DNA-binding domain"/>
    <property type="match status" value="1"/>
</dbReference>
<dbReference type="EMBL" id="CALLCH030000016">
    <property type="protein sequence ID" value="CAI4217383.1"/>
    <property type="molecule type" value="Genomic_DNA"/>
</dbReference>
<organism evidence="5 6">
    <name type="scientific">Parascedosporium putredinis</name>
    <dbReference type="NCBI Taxonomy" id="1442378"/>
    <lineage>
        <taxon>Eukaryota</taxon>
        <taxon>Fungi</taxon>
        <taxon>Dikarya</taxon>
        <taxon>Ascomycota</taxon>
        <taxon>Pezizomycotina</taxon>
        <taxon>Sordariomycetes</taxon>
        <taxon>Hypocreomycetidae</taxon>
        <taxon>Microascales</taxon>
        <taxon>Microascaceae</taxon>
        <taxon>Parascedosporium</taxon>
    </lineage>
</organism>